<evidence type="ECO:0000313" key="2">
    <source>
        <dbReference type="Proteomes" id="UP001174136"/>
    </source>
</evidence>
<reference evidence="1" key="1">
    <citation type="journal article" date="2023" name="Front. Mar. Sci.">
        <title>A new Merluccius polli reference genome to investigate the effects of global change in West African waters.</title>
        <authorList>
            <person name="Mateo J.L."/>
            <person name="Blanco-Fernandez C."/>
            <person name="Garcia-Vazquez E."/>
            <person name="Machado-Schiaffino G."/>
        </authorList>
    </citation>
    <scope>NUCLEOTIDE SEQUENCE</scope>
    <source>
        <strain evidence="1">C29</strain>
        <tissue evidence="1">Fin</tissue>
    </source>
</reference>
<dbReference type="EMBL" id="JAOPHQ010005991">
    <property type="protein sequence ID" value="KAK0133370.1"/>
    <property type="molecule type" value="Genomic_DNA"/>
</dbReference>
<name>A0AA47NQ68_MERPO</name>
<accession>A0AA47NQ68</accession>
<gene>
    <name evidence="1" type="ORF">N1851_031096</name>
</gene>
<evidence type="ECO:0000313" key="1">
    <source>
        <dbReference type="EMBL" id="KAK0133370.1"/>
    </source>
</evidence>
<organism evidence="1 2">
    <name type="scientific">Merluccius polli</name>
    <name type="common">Benguela hake</name>
    <name type="synonym">Merluccius cadenati</name>
    <dbReference type="NCBI Taxonomy" id="89951"/>
    <lineage>
        <taxon>Eukaryota</taxon>
        <taxon>Metazoa</taxon>
        <taxon>Chordata</taxon>
        <taxon>Craniata</taxon>
        <taxon>Vertebrata</taxon>
        <taxon>Euteleostomi</taxon>
        <taxon>Actinopterygii</taxon>
        <taxon>Neopterygii</taxon>
        <taxon>Teleostei</taxon>
        <taxon>Neoteleostei</taxon>
        <taxon>Acanthomorphata</taxon>
        <taxon>Zeiogadaria</taxon>
        <taxon>Gadariae</taxon>
        <taxon>Gadiformes</taxon>
        <taxon>Gadoidei</taxon>
        <taxon>Merlucciidae</taxon>
        <taxon>Merluccius</taxon>
    </lineage>
</organism>
<proteinExistence type="predicted"/>
<protein>
    <submittedName>
        <fullName evidence="1">Uncharacterized protein</fullName>
    </submittedName>
</protein>
<keyword evidence="2" id="KW-1185">Reference proteome</keyword>
<dbReference type="AlphaFoldDB" id="A0AA47NQ68"/>
<dbReference type="Proteomes" id="UP001174136">
    <property type="component" value="Unassembled WGS sequence"/>
</dbReference>
<comment type="caution">
    <text evidence="1">The sequence shown here is derived from an EMBL/GenBank/DDBJ whole genome shotgun (WGS) entry which is preliminary data.</text>
</comment>
<sequence>MENHFTKLQPLHGRWMFHKATGGCGQRRLTVVPLDAEGYSGQQLKAASNNGKNILFLVPIQEELDTTPLPYNSAEFSRMPQVACHICSATIPLQMLILHAENCQPTEVVSVILCDFTSWYEVVILMDPIVLL</sequence>